<dbReference type="GO" id="GO:0016491">
    <property type="term" value="F:oxidoreductase activity"/>
    <property type="evidence" value="ECO:0007669"/>
    <property type="project" value="UniProtKB-KW"/>
</dbReference>
<evidence type="ECO:0000256" key="2">
    <source>
        <dbReference type="ARBA" id="ARBA00022857"/>
    </source>
</evidence>
<accession>A0A8H4PI13</accession>
<keyword evidence="5" id="KW-1185">Reference proteome</keyword>
<keyword evidence="2" id="KW-0521">NADP</keyword>
<protein>
    <submittedName>
        <fullName evidence="4">Trihydroxynaphthalene reductase</fullName>
    </submittedName>
</protein>
<reference evidence="4 5" key="1">
    <citation type="submission" date="2020-01" db="EMBL/GenBank/DDBJ databases">
        <title>Identification and distribution of gene clusters putatively required for synthesis of sphingolipid metabolism inhibitors in phylogenetically diverse species of the filamentous fungus Fusarium.</title>
        <authorList>
            <person name="Kim H.-S."/>
            <person name="Busman M."/>
            <person name="Brown D.W."/>
            <person name="Divon H."/>
            <person name="Uhlig S."/>
            <person name="Proctor R.H."/>
        </authorList>
    </citation>
    <scope>NUCLEOTIDE SEQUENCE [LARGE SCALE GENOMIC DNA]</scope>
    <source>
        <strain evidence="4 5">NRRL 20459</strain>
    </source>
</reference>
<dbReference type="Gene3D" id="3.40.50.720">
    <property type="entry name" value="NAD(P)-binding Rossmann-like Domain"/>
    <property type="match status" value="1"/>
</dbReference>
<sequence length="267" mass="28713">MASSVVSVPSSMLSGKVALVTGAARGLGRAAALELARRGAGVIINYNNSSDKAQTLVKDIQGLGRRAVAIQADTGSVHAIRRLFTEALSHFDHLDIVVSNAGINSFSHLMDTLESEYDEVFNVNKKGQYFVAQEAYRNIGKGGRIILFSSRTAQGREFAAHAIYAASKGAVETMVRCLSVDCGDKKITINAIAPGPIMTDQMKNYPHYIPNGDKMTQDEAMRIIGGGHPFNRVGEPEDIGRVVAFLASEDAEWINGQVIPVDGGFMR</sequence>
<proteinExistence type="inferred from homology"/>
<dbReference type="InterPro" id="IPR036291">
    <property type="entry name" value="NAD(P)-bd_dom_sf"/>
</dbReference>
<evidence type="ECO:0000313" key="5">
    <source>
        <dbReference type="Proteomes" id="UP000554235"/>
    </source>
</evidence>
<dbReference type="OrthoDB" id="47007at2759"/>
<evidence type="ECO:0000313" key="4">
    <source>
        <dbReference type="EMBL" id="KAF4462047.1"/>
    </source>
</evidence>
<dbReference type="Pfam" id="PF13561">
    <property type="entry name" value="adh_short_C2"/>
    <property type="match status" value="1"/>
</dbReference>
<keyword evidence="3" id="KW-0560">Oxidoreductase</keyword>
<name>A0A8H4PI13_9HYPO</name>
<dbReference type="Proteomes" id="UP000554235">
    <property type="component" value="Unassembled WGS sequence"/>
</dbReference>
<dbReference type="InterPro" id="IPR002347">
    <property type="entry name" value="SDR_fam"/>
</dbReference>
<comment type="caution">
    <text evidence="4">The sequence shown here is derived from an EMBL/GenBank/DDBJ whole genome shotgun (WGS) entry which is preliminary data.</text>
</comment>
<organism evidence="4 5">
    <name type="scientific">Fusarium albosuccineum</name>
    <dbReference type="NCBI Taxonomy" id="1237068"/>
    <lineage>
        <taxon>Eukaryota</taxon>
        <taxon>Fungi</taxon>
        <taxon>Dikarya</taxon>
        <taxon>Ascomycota</taxon>
        <taxon>Pezizomycotina</taxon>
        <taxon>Sordariomycetes</taxon>
        <taxon>Hypocreomycetidae</taxon>
        <taxon>Hypocreales</taxon>
        <taxon>Nectriaceae</taxon>
        <taxon>Fusarium</taxon>
        <taxon>Fusarium decemcellulare species complex</taxon>
    </lineage>
</organism>
<dbReference type="PANTHER" id="PTHR43639">
    <property type="entry name" value="OXIDOREDUCTASE, SHORT-CHAIN DEHYDROGENASE/REDUCTASE FAMILY (AFU_ORTHOLOGUE AFUA_5G02870)"/>
    <property type="match status" value="1"/>
</dbReference>
<dbReference type="PRINTS" id="PR00080">
    <property type="entry name" value="SDRFAMILY"/>
</dbReference>
<evidence type="ECO:0000256" key="3">
    <source>
        <dbReference type="ARBA" id="ARBA00023002"/>
    </source>
</evidence>
<evidence type="ECO:0000256" key="1">
    <source>
        <dbReference type="ARBA" id="ARBA00006484"/>
    </source>
</evidence>
<dbReference type="AlphaFoldDB" id="A0A8H4PI13"/>
<comment type="similarity">
    <text evidence="1">Belongs to the short-chain dehydrogenases/reductases (SDR) family.</text>
</comment>
<dbReference type="PRINTS" id="PR00081">
    <property type="entry name" value="GDHRDH"/>
</dbReference>
<gene>
    <name evidence="4" type="ORF">FALBO_11150</name>
</gene>
<dbReference type="EMBL" id="JAADYS010001600">
    <property type="protein sequence ID" value="KAF4462047.1"/>
    <property type="molecule type" value="Genomic_DNA"/>
</dbReference>
<dbReference type="SUPFAM" id="SSF51735">
    <property type="entry name" value="NAD(P)-binding Rossmann-fold domains"/>
    <property type="match status" value="1"/>
</dbReference>
<dbReference type="PANTHER" id="PTHR43639:SF1">
    <property type="entry name" value="SHORT-CHAIN DEHYDROGENASE_REDUCTASE FAMILY PROTEIN"/>
    <property type="match status" value="1"/>
</dbReference>
<dbReference type="FunFam" id="3.40.50.720:FF:000084">
    <property type="entry name" value="Short-chain dehydrogenase reductase"/>
    <property type="match status" value="1"/>
</dbReference>